<name>A0A4R2R048_9PSEU</name>
<keyword evidence="4" id="KW-1185">Reference proteome</keyword>
<dbReference type="GO" id="GO:0015385">
    <property type="term" value="F:sodium:proton antiporter activity"/>
    <property type="evidence" value="ECO:0007669"/>
    <property type="project" value="TreeGrafter"/>
</dbReference>
<feature type="transmembrane region" description="Helical" evidence="2">
    <location>
        <begin position="6"/>
        <end position="27"/>
    </location>
</feature>
<dbReference type="EMBL" id="SLXQ01000002">
    <property type="protein sequence ID" value="TCP55347.1"/>
    <property type="molecule type" value="Genomic_DNA"/>
</dbReference>
<protein>
    <submittedName>
        <fullName evidence="3">Multisubunit sodium/proton antiporter MrpG subunit</fullName>
    </submittedName>
</protein>
<dbReference type="AlphaFoldDB" id="A0A4R2R048"/>
<dbReference type="NCBIfam" id="NF009314">
    <property type="entry name" value="PRK12674.1-2"/>
    <property type="match status" value="1"/>
</dbReference>
<keyword evidence="2" id="KW-0472">Membrane</keyword>
<keyword evidence="2" id="KW-1133">Transmembrane helix</keyword>
<sequence>MSILDIASSICLLSGATFCVVGAYGMLRFPDVPSRLQAATKPQTLGLLLVLLGVALQLEFGQALGLALVALLQIITAPVLSQLVGRAAYRTGAIAPNTMVVDELELRLAAEDAGDANGASDNQDR</sequence>
<dbReference type="NCBIfam" id="TIGR01300">
    <property type="entry name" value="CPA3_mnhG_phaG"/>
    <property type="match status" value="1"/>
</dbReference>
<keyword evidence="2" id="KW-0812">Transmembrane</keyword>
<dbReference type="PANTHER" id="PTHR34703">
    <property type="entry name" value="ANTIPORTER SUBUNIT MNHG2-RELATED"/>
    <property type="match status" value="1"/>
</dbReference>
<comment type="similarity">
    <text evidence="1">Belongs to the CPA3 antiporters (TC 2.A.63) subunit G family.</text>
</comment>
<evidence type="ECO:0000313" key="3">
    <source>
        <dbReference type="EMBL" id="TCP55347.1"/>
    </source>
</evidence>
<feature type="transmembrane region" description="Helical" evidence="2">
    <location>
        <begin position="64"/>
        <end position="84"/>
    </location>
</feature>
<dbReference type="Proteomes" id="UP000294911">
    <property type="component" value="Unassembled WGS sequence"/>
</dbReference>
<dbReference type="RefSeq" id="WP_132876679.1">
    <property type="nucleotide sequence ID" value="NZ_SLXQ01000002.1"/>
</dbReference>
<dbReference type="PANTHER" id="PTHR34703:SF1">
    <property type="entry name" value="ANTIPORTER SUBUNIT MNHG2-RELATED"/>
    <property type="match status" value="1"/>
</dbReference>
<organism evidence="3 4">
    <name type="scientific">Tamaricihabitans halophyticus</name>
    <dbReference type="NCBI Taxonomy" id="1262583"/>
    <lineage>
        <taxon>Bacteria</taxon>
        <taxon>Bacillati</taxon>
        <taxon>Actinomycetota</taxon>
        <taxon>Actinomycetes</taxon>
        <taxon>Pseudonocardiales</taxon>
        <taxon>Pseudonocardiaceae</taxon>
        <taxon>Tamaricihabitans</taxon>
    </lineage>
</organism>
<reference evidence="3 4" key="1">
    <citation type="submission" date="2019-03" db="EMBL/GenBank/DDBJ databases">
        <title>Genomic Encyclopedia of Type Strains, Phase IV (KMG-IV): sequencing the most valuable type-strain genomes for metagenomic binning, comparative biology and taxonomic classification.</title>
        <authorList>
            <person name="Goeker M."/>
        </authorList>
    </citation>
    <scope>NUCLEOTIDE SEQUENCE [LARGE SCALE GENOMIC DNA]</scope>
    <source>
        <strain evidence="3 4">DSM 45765</strain>
    </source>
</reference>
<dbReference type="OrthoDB" id="3214257at2"/>
<gene>
    <name evidence="3" type="ORF">EV191_102559</name>
</gene>
<evidence type="ECO:0000256" key="1">
    <source>
        <dbReference type="ARBA" id="ARBA00008404"/>
    </source>
</evidence>
<accession>A0A4R2R048</accession>
<evidence type="ECO:0000313" key="4">
    <source>
        <dbReference type="Proteomes" id="UP000294911"/>
    </source>
</evidence>
<evidence type="ECO:0000256" key="2">
    <source>
        <dbReference type="SAM" id="Phobius"/>
    </source>
</evidence>
<dbReference type="Pfam" id="PF03334">
    <property type="entry name" value="PhaG_MnhG_YufB"/>
    <property type="match status" value="1"/>
</dbReference>
<comment type="caution">
    <text evidence="3">The sequence shown here is derived from an EMBL/GenBank/DDBJ whole genome shotgun (WGS) entry which is preliminary data.</text>
</comment>
<proteinExistence type="inferred from homology"/>
<dbReference type="InterPro" id="IPR005133">
    <property type="entry name" value="PhaG_MnhG_YufB"/>
</dbReference>